<comment type="caution">
    <text evidence="1">The sequence shown here is derived from an EMBL/GenBank/DDBJ whole genome shotgun (WGS) entry which is preliminary data.</text>
</comment>
<dbReference type="RefSeq" id="WP_130277063.1">
    <property type="nucleotide sequence ID" value="NZ_SGXG01000001.1"/>
</dbReference>
<reference evidence="1 2" key="1">
    <citation type="submission" date="2019-02" db="EMBL/GenBank/DDBJ databases">
        <title>Genomic Encyclopedia of Archaeal and Bacterial Type Strains, Phase II (KMG-II): from individual species to whole genera.</title>
        <authorList>
            <person name="Goeker M."/>
        </authorList>
    </citation>
    <scope>NUCLEOTIDE SEQUENCE [LARGE SCALE GENOMIC DNA]</scope>
    <source>
        <strain evidence="1 2">DSM 21411</strain>
    </source>
</reference>
<protein>
    <submittedName>
        <fullName evidence="1">Uncharacterized protein</fullName>
    </submittedName>
</protein>
<dbReference type="EMBL" id="SGXG01000001">
    <property type="protein sequence ID" value="RZS98340.1"/>
    <property type="molecule type" value="Genomic_DNA"/>
</dbReference>
<evidence type="ECO:0000313" key="2">
    <source>
        <dbReference type="Proteomes" id="UP000292209"/>
    </source>
</evidence>
<organism evidence="1 2">
    <name type="scientific">Cecembia calidifontis</name>
    <dbReference type="NCBI Taxonomy" id="1187080"/>
    <lineage>
        <taxon>Bacteria</taxon>
        <taxon>Pseudomonadati</taxon>
        <taxon>Bacteroidota</taxon>
        <taxon>Cytophagia</taxon>
        <taxon>Cytophagales</taxon>
        <taxon>Cyclobacteriaceae</taxon>
        <taxon>Cecembia</taxon>
    </lineage>
</organism>
<dbReference type="OrthoDB" id="1161221at2"/>
<dbReference type="Proteomes" id="UP000292209">
    <property type="component" value="Unassembled WGS sequence"/>
</dbReference>
<keyword evidence="2" id="KW-1185">Reference proteome</keyword>
<proteinExistence type="predicted"/>
<evidence type="ECO:0000313" key="1">
    <source>
        <dbReference type="EMBL" id="RZS98340.1"/>
    </source>
</evidence>
<gene>
    <name evidence="1" type="ORF">BC751_3987</name>
</gene>
<sequence length="165" mass="19183">MPQRIFLSCSSNPIKSYLRKHYQSEPFLFSSPGTVFESNSEIDLDKIYWMIKELGPVEIIQVHDMDSVFLTDIILDQNEIDFPGRKVLSELYHNNTAEVQKEAKTQSKVGVLALLHMESQAQFLMHHKKLSELYLEGLIQFKGLLTQLQKNKSIEFELEFQHQPV</sequence>
<name>A0A4Q7PF90_9BACT</name>
<dbReference type="AlphaFoldDB" id="A0A4Q7PF90"/>
<accession>A0A4Q7PF90</accession>